<keyword evidence="4" id="KW-1185">Reference proteome</keyword>
<feature type="transmembrane region" description="Helical" evidence="2">
    <location>
        <begin position="324"/>
        <end position="339"/>
    </location>
</feature>
<evidence type="ECO:0000313" key="4">
    <source>
        <dbReference type="Proteomes" id="UP000019222"/>
    </source>
</evidence>
<feature type="transmembrane region" description="Helical" evidence="2">
    <location>
        <begin position="464"/>
        <end position="485"/>
    </location>
</feature>
<dbReference type="STRING" id="1224164.B843_12625"/>
<feature type="transmembrane region" description="Helical" evidence="2">
    <location>
        <begin position="430"/>
        <end position="452"/>
    </location>
</feature>
<feature type="compositionally biased region" description="Gly residues" evidence="1">
    <location>
        <begin position="611"/>
        <end position="624"/>
    </location>
</feature>
<sequence>MGRLDAAEGALAEARGLLDALVRSQDAPVAPPAAQPAPQPTSRALLGGEHGSLSSGRAPIAPYPAPPRPAKAKKAQGDRESTLIRAVAVGGALITLVGVAFFVAVAIQAGLLGPLGRVVLAYLVAAALLAAAHRFRASAPPAATSALVVTSLYTALATTWLTTTWLGWLPVFLAAVVMVALYAAIGAYDLRAGGRDVTAIWLAVGAALSTFFFPLAADEGINPLPVFLFPLVMAAFAVAFRSHTIQRLAALSALLALGSLLLADGQGQPWILTLVAGILALALGSAGAKYPLGGEEWSRVFATGAVPAVLLPAAAIYLDAVGPNWLAVVLALALLSIGLRMKEAAVLRVWALAALPIVVLCTAYPDAVYRQQVAGSPLYWRAATVVVFFGLLVALLPKLREAWAMSTWAFVTVMLTGTLADYVLGWRSHAISVEAFLVAVVLLVALVVVATIPGRLPEVGDKWVQVAGLLVALYLSMLSVVGILMRVGSVFGHENGAFLGAHALVSIAWMVLAARFMLSPRGRFTNVGAVLAIVAVIKLVFFDLSALNGVARAFAFLLCGIVLLTIAVRRSAVVSKAGLLGAENVAPNRGEGNAADRAQGDEGRRGEGDGGDGGVETGAGGAGHGDGDRGERGGGEGVGQDR</sequence>
<feature type="transmembrane region" description="Helical" evidence="2">
    <location>
        <begin position="550"/>
        <end position="568"/>
    </location>
</feature>
<dbReference type="KEGG" id="cvt:B843_12625"/>
<feature type="region of interest" description="Disordered" evidence="1">
    <location>
        <begin position="590"/>
        <end position="642"/>
    </location>
</feature>
<keyword evidence="2" id="KW-0812">Transmembrane</keyword>
<dbReference type="eggNOG" id="COG5373">
    <property type="taxonomic scope" value="Bacteria"/>
</dbReference>
<proteinExistence type="predicted"/>
<feature type="compositionally biased region" description="Basic and acidic residues" evidence="1">
    <location>
        <begin position="625"/>
        <end position="642"/>
    </location>
</feature>
<keyword evidence="2" id="KW-1133">Transmembrane helix</keyword>
<feature type="transmembrane region" description="Helical" evidence="2">
    <location>
        <begin position="524"/>
        <end position="544"/>
    </location>
</feature>
<evidence type="ECO:0000313" key="3">
    <source>
        <dbReference type="EMBL" id="AHI23901.1"/>
    </source>
</evidence>
<feature type="transmembrane region" description="Helical" evidence="2">
    <location>
        <begin position="300"/>
        <end position="318"/>
    </location>
</feature>
<evidence type="ECO:0000256" key="1">
    <source>
        <dbReference type="SAM" id="MobiDB-lite"/>
    </source>
</evidence>
<feature type="transmembrane region" description="Helical" evidence="2">
    <location>
        <begin position="115"/>
        <end position="135"/>
    </location>
</feature>
<feature type="transmembrane region" description="Helical" evidence="2">
    <location>
        <begin position="346"/>
        <end position="365"/>
    </location>
</feature>
<feature type="transmembrane region" description="Helical" evidence="2">
    <location>
        <begin position="269"/>
        <end position="288"/>
    </location>
</feature>
<feature type="transmembrane region" description="Helical" evidence="2">
    <location>
        <begin position="83"/>
        <end position="109"/>
    </location>
</feature>
<organism evidence="3 4">
    <name type="scientific">Corynebacterium vitaeruminis DSM 20294</name>
    <dbReference type="NCBI Taxonomy" id="1224164"/>
    <lineage>
        <taxon>Bacteria</taxon>
        <taxon>Bacillati</taxon>
        <taxon>Actinomycetota</taxon>
        <taxon>Actinomycetes</taxon>
        <taxon>Mycobacteriales</taxon>
        <taxon>Corynebacteriaceae</taxon>
        <taxon>Corynebacterium</taxon>
    </lineage>
</organism>
<feature type="transmembrane region" description="Helical" evidence="2">
    <location>
        <begin position="497"/>
        <end position="517"/>
    </location>
</feature>
<feature type="transmembrane region" description="Helical" evidence="2">
    <location>
        <begin position="223"/>
        <end position="240"/>
    </location>
</feature>
<feature type="transmembrane region" description="Helical" evidence="2">
    <location>
        <begin position="403"/>
        <end position="424"/>
    </location>
</feature>
<feature type="transmembrane region" description="Helical" evidence="2">
    <location>
        <begin position="167"/>
        <end position="185"/>
    </location>
</feature>
<evidence type="ECO:0000256" key="2">
    <source>
        <dbReference type="SAM" id="Phobius"/>
    </source>
</evidence>
<dbReference type="PATRIC" id="fig|1224164.3.peg.2549"/>
<dbReference type="HOGENOM" id="CLU_018715_1_0_11"/>
<feature type="transmembrane region" description="Helical" evidence="2">
    <location>
        <begin position="247"/>
        <end position="263"/>
    </location>
</feature>
<feature type="compositionally biased region" description="Basic and acidic residues" evidence="1">
    <location>
        <begin position="598"/>
        <end position="608"/>
    </location>
</feature>
<feature type="transmembrane region" description="Helical" evidence="2">
    <location>
        <begin position="197"/>
        <end position="217"/>
    </location>
</feature>
<dbReference type="AlphaFoldDB" id="W5Y3T8"/>
<protein>
    <recommendedName>
        <fullName evidence="5">DUF2339 domain-containing protein</fullName>
    </recommendedName>
</protein>
<name>W5Y3T8_9CORY</name>
<feature type="compositionally biased region" description="Pro residues" evidence="1">
    <location>
        <begin position="29"/>
        <end position="39"/>
    </location>
</feature>
<gene>
    <name evidence="3" type="ORF">B843_12625</name>
</gene>
<feature type="transmembrane region" description="Helical" evidence="2">
    <location>
        <begin position="142"/>
        <end position="161"/>
    </location>
</feature>
<reference evidence="3 4" key="1">
    <citation type="submission" date="2013-02" db="EMBL/GenBank/DDBJ databases">
        <title>The complete genome sequence of Corynebacterium vitaeruminis DSM 20294.</title>
        <authorList>
            <person name="Ruckert C."/>
            <person name="Albersmeier A."/>
            <person name="Kalinowski J."/>
        </authorList>
    </citation>
    <scope>NUCLEOTIDE SEQUENCE [LARGE SCALE GENOMIC DNA]</scope>
    <source>
        <strain evidence="4">ATCC 10234</strain>
    </source>
</reference>
<evidence type="ECO:0008006" key="5">
    <source>
        <dbReference type="Google" id="ProtNLM"/>
    </source>
</evidence>
<dbReference type="EMBL" id="CP004353">
    <property type="protein sequence ID" value="AHI23901.1"/>
    <property type="molecule type" value="Genomic_DNA"/>
</dbReference>
<feature type="transmembrane region" description="Helical" evidence="2">
    <location>
        <begin position="377"/>
        <end position="396"/>
    </location>
</feature>
<keyword evidence="2" id="KW-0472">Membrane</keyword>
<feature type="region of interest" description="Disordered" evidence="1">
    <location>
        <begin position="27"/>
        <end position="76"/>
    </location>
</feature>
<feature type="compositionally biased region" description="Low complexity" evidence="1">
    <location>
        <begin position="45"/>
        <end position="60"/>
    </location>
</feature>
<dbReference type="Proteomes" id="UP000019222">
    <property type="component" value="Chromosome"/>
</dbReference>
<accession>W5Y3T8</accession>